<feature type="transmembrane region" description="Helical" evidence="7">
    <location>
        <begin position="99"/>
        <end position="117"/>
    </location>
</feature>
<evidence type="ECO:0000313" key="9">
    <source>
        <dbReference type="EMBL" id="QEG36952.1"/>
    </source>
</evidence>
<evidence type="ECO:0000256" key="6">
    <source>
        <dbReference type="ARBA" id="ARBA00023136"/>
    </source>
</evidence>
<sequence length="165" mass="16980">MFDLEFYNILMRIVGAAACGGILGWEREVSDKPAGLRTNMLVAIGAATATLAALELYSGIAELYPGEKITSDPIRIISGVIGGLGFLGAGAIIQSRGQVQGMTTAATIWVVGGIGVACGLGNYALAITSVIITFVVLFIIGKFEVSTLAPKSVQENNSGSAESNP</sequence>
<dbReference type="InterPro" id="IPR003416">
    <property type="entry name" value="MgtC/SapB/SrpB/YhiD_fam"/>
</dbReference>
<reference evidence="9 10" key="1">
    <citation type="submission" date="2019-08" db="EMBL/GenBank/DDBJ databases">
        <title>Deep-cultivation of Planctomycetes and their phenomic and genomic characterization uncovers novel biology.</title>
        <authorList>
            <person name="Wiegand S."/>
            <person name="Jogler M."/>
            <person name="Boedeker C."/>
            <person name="Pinto D."/>
            <person name="Vollmers J."/>
            <person name="Rivas-Marin E."/>
            <person name="Kohn T."/>
            <person name="Peeters S.H."/>
            <person name="Heuer A."/>
            <person name="Rast P."/>
            <person name="Oberbeckmann S."/>
            <person name="Bunk B."/>
            <person name="Jeske O."/>
            <person name="Meyerdierks A."/>
            <person name="Storesund J.E."/>
            <person name="Kallscheuer N."/>
            <person name="Luecker S."/>
            <person name="Lage O.M."/>
            <person name="Pohl T."/>
            <person name="Merkel B.J."/>
            <person name="Hornburger P."/>
            <person name="Mueller R.-W."/>
            <person name="Bruemmer F."/>
            <person name="Labrenz M."/>
            <person name="Spormann A.M."/>
            <person name="Op den Camp H."/>
            <person name="Overmann J."/>
            <person name="Amann R."/>
            <person name="Jetten M.S.M."/>
            <person name="Mascher T."/>
            <person name="Medema M.H."/>
            <person name="Devos D.P."/>
            <person name="Kaster A.-K."/>
            <person name="Ovreas L."/>
            <person name="Rohde M."/>
            <person name="Galperin M.Y."/>
            <person name="Jogler C."/>
        </authorList>
    </citation>
    <scope>NUCLEOTIDE SEQUENCE [LARGE SCALE GENOMIC DNA]</scope>
    <source>
        <strain evidence="9 10">Pr1d</strain>
    </source>
</reference>
<evidence type="ECO:0000313" key="10">
    <source>
        <dbReference type="Proteomes" id="UP000323917"/>
    </source>
</evidence>
<keyword evidence="5 7" id="KW-1133">Transmembrane helix</keyword>
<keyword evidence="3" id="KW-1003">Cell membrane</keyword>
<dbReference type="GO" id="GO:0005886">
    <property type="term" value="C:plasma membrane"/>
    <property type="evidence" value="ECO:0007669"/>
    <property type="project" value="UniProtKB-SubCell"/>
</dbReference>
<name>A0A5B9QH66_9BACT</name>
<dbReference type="OrthoDB" id="9811198at2"/>
<evidence type="ECO:0000256" key="3">
    <source>
        <dbReference type="ARBA" id="ARBA00022475"/>
    </source>
</evidence>
<comment type="similarity">
    <text evidence="2">Belongs to the MgtC/SapB family.</text>
</comment>
<feature type="transmembrane region" description="Helical" evidence="7">
    <location>
        <begin position="74"/>
        <end position="92"/>
    </location>
</feature>
<evidence type="ECO:0000256" key="2">
    <source>
        <dbReference type="ARBA" id="ARBA00009298"/>
    </source>
</evidence>
<keyword evidence="10" id="KW-1185">Reference proteome</keyword>
<dbReference type="PANTHER" id="PTHR33778:SF1">
    <property type="entry name" value="MAGNESIUM TRANSPORTER YHID-RELATED"/>
    <property type="match status" value="1"/>
</dbReference>
<proteinExistence type="inferred from homology"/>
<protein>
    <submittedName>
        <fullName evidence="9">Putative Mg(2+) transport ATPase</fullName>
    </submittedName>
</protein>
<comment type="subcellular location">
    <subcellularLocation>
        <location evidence="1">Cell membrane</location>
        <topology evidence="1">Multi-pass membrane protein</topology>
    </subcellularLocation>
</comment>
<evidence type="ECO:0000256" key="4">
    <source>
        <dbReference type="ARBA" id="ARBA00022692"/>
    </source>
</evidence>
<gene>
    <name evidence="9" type="ORF">Pr1d_42920</name>
</gene>
<feature type="transmembrane region" description="Helical" evidence="7">
    <location>
        <begin position="36"/>
        <end position="54"/>
    </location>
</feature>
<accession>A0A5B9QH66</accession>
<feature type="domain" description="MgtC/SapB/SrpB/YhiD N-terminal" evidence="8">
    <location>
        <begin position="14"/>
        <end position="144"/>
    </location>
</feature>
<dbReference type="KEGG" id="bgok:Pr1d_42920"/>
<evidence type="ECO:0000256" key="1">
    <source>
        <dbReference type="ARBA" id="ARBA00004651"/>
    </source>
</evidence>
<evidence type="ECO:0000256" key="7">
    <source>
        <dbReference type="SAM" id="Phobius"/>
    </source>
</evidence>
<organism evidence="9 10">
    <name type="scientific">Bythopirellula goksoeyrii</name>
    <dbReference type="NCBI Taxonomy" id="1400387"/>
    <lineage>
        <taxon>Bacteria</taxon>
        <taxon>Pseudomonadati</taxon>
        <taxon>Planctomycetota</taxon>
        <taxon>Planctomycetia</taxon>
        <taxon>Pirellulales</taxon>
        <taxon>Lacipirellulaceae</taxon>
        <taxon>Bythopirellula</taxon>
    </lineage>
</organism>
<dbReference type="RefSeq" id="WP_148075242.1">
    <property type="nucleotide sequence ID" value="NZ_CP042913.1"/>
</dbReference>
<keyword evidence="4 7" id="KW-0812">Transmembrane</keyword>
<dbReference type="Pfam" id="PF02308">
    <property type="entry name" value="MgtC"/>
    <property type="match status" value="1"/>
</dbReference>
<dbReference type="InterPro" id="IPR049177">
    <property type="entry name" value="MgtC_SapB_SrpB_YhiD_N"/>
</dbReference>
<keyword evidence="6 7" id="KW-0472">Membrane</keyword>
<dbReference type="PRINTS" id="PR01837">
    <property type="entry name" value="MGTCSAPBPROT"/>
</dbReference>
<evidence type="ECO:0000259" key="8">
    <source>
        <dbReference type="Pfam" id="PF02308"/>
    </source>
</evidence>
<feature type="transmembrane region" description="Helical" evidence="7">
    <location>
        <begin position="6"/>
        <end position="24"/>
    </location>
</feature>
<evidence type="ECO:0000256" key="5">
    <source>
        <dbReference type="ARBA" id="ARBA00022989"/>
    </source>
</evidence>
<dbReference type="EMBL" id="CP042913">
    <property type="protein sequence ID" value="QEG36952.1"/>
    <property type="molecule type" value="Genomic_DNA"/>
</dbReference>
<dbReference type="PANTHER" id="PTHR33778">
    <property type="entry name" value="PROTEIN MGTC"/>
    <property type="match status" value="1"/>
</dbReference>
<dbReference type="AlphaFoldDB" id="A0A5B9QH66"/>
<dbReference type="Proteomes" id="UP000323917">
    <property type="component" value="Chromosome"/>
</dbReference>